<feature type="transmembrane region" description="Helical" evidence="5">
    <location>
        <begin position="83"/>
        <end position="101"/>
    </location>
</feature>
<dbReference type="RefSeq" id="WP_073284450.1">
    <property type="nucleotide sequence ID" value="NZ_FRCP01000007.1"/>
</dbReference>
<dbReference type="GO" id="GO:0016020">
    <property type="term" value="C:membrane"/>
    <property type="evidence" value="ECO:0007669"/>
    <property type="project" value="InterPro"/>
</dbReference>
<feature type="compositionally biased region" description="Low complexity" evidence="4">
    <location>
        <begin position="460"/>
        <end position="474"/>
    </location>
</feature>
<dbReference type="Pfam" id="PF00015">
    <property type="entry name" value="MCPsignal"/>
    <property type="match status" value="1"/>
</dbReference>
<feature type="transmembrane region" description="Helical" evidence="5">
    <location>
        <begin position="21"/>
        <end position="45"/>
    </location>
</feature>
<feature type="coiled-coil region" evidence="3">
    <location>
        <begin position="208"/>
        <end position="235"/>
    </location>
</feature>
<dbReference type="PANTHER" id="PTHR32089">
    <property type="entry name" value="METHYL-ACCEPTING CHEMOTAXIS PROTEIN MCPB"/>
    <property type="match status" value="1"/>
</dbReference>
<dbReference type="STRING" id="1120996.SAMN02746066_01172"/>
<feature type="domain" description="Methyl-accepting transducer" evidence="6">
    <location>
        <begin position="221"/>
        <end position="471"/>
    </location>
</feature>
<evidence type="ECO:0000256" key="4">
    <source>
        <dbReference type="SAM" id="MobiDB-lite"/>
    </source>
</evidence>
<dbReference type="PROSITE" id="PS50111">
    <property type="entry name" value="CHEMOTAXIS_TRANSDUC_2"/>
    <property type="match status" value="1"/>
</dbReference>
<dbReference type="SMART" id="SM00283">
    <property type="entry name" value="MA"/>
    <property type="match status" value="1"/>
</dbReference>
<feature type="transmembrane region" description="Helical" evidence="5">
    <location>
        <begin position="130"/>
        <end position="152"/>
    </location>
</feature>
<dbReference type="SUPFAM" id="SSF58104">
    <property type="entry name" value="Methyl-accepting chemotaxis protein (MCP) signaling domain"/>
    <property type="match status" value="1"/>
</dbReference>
<keyword evidence="5" id="KW-0472">Membrane</keyword>
<name>A0A1M7GWN2_9FIRM</name>
<keyword evidence="8" id="KW-1185">Reference proteome</keyword>
<keyword evidence="5" id="KW-0812">Transmembrane</keyword>
<evidence type="ECO:0000256" key="2">
    <source>
        <dbReference type="PROSITE-ProRule" id="PRU00284"/>
    </source>
</evidence>
<evidence type="ECO:0000256" key="3">
    <source>
        <dbReference type="SAM" id="Coils"/>
    </source>
</evidence>
<keyword evidence="1 2" id="KW-0807">Transducer</keyword>
<evidence type="ECO:0000256" key="5">
    <source>
        <dbReference type="SAM" id="Phobius"/>
    </source>
</evidence>
<dbReference type="EMBL" id="FRCP01000007">
    <property type="protein sequence ID" value="SHM20834.1"/>
    <property type="molecule type" value="Genomic_DNA"/>
</dbReference>
<feature type="region of interest" description="Disordered" evidence="4">
    <location>
        <begin position="460"/>
        <end position="485"/>
    </location>
</feature>
<dbReference type="InterPro" id="IPR004089">
    <property type="entry name" value="MCPsignal_dom"/>
</dbReference>
<feature type="transmembrane region" description="Helical" evidence="5">
    <location>
        <begin position="107"/>
        <end position="123"/>
    </location>
</feature>
<gene>
    <name evidence="7" type="ORF">SAMN02746066_01172</name>
</gene>
<proteinExistence type="predicted"/>
<dbReference type="OrthoDB" id="9807021at2"/>
<sequence length="513" mass="57000">MSNENVGIKVRKYDSKEKRFRLNNLICVIIISIMVVIVAGGMILQQLTSSMDKPIEVIIPSFFMVLSAVVGWVLYCKNPSWRLLLIFPNALYTIGYGYLVITSNNSFVIMYALPIAIGNLLYFNKKYISITNTVIILFSIVRIALSFTGVYPEARMSTLMYCGIDVLLCANIIMIGSVLVRYNHDAVHSAKDREILQQQILDDVLKISVTVDEEANEVNNELTELENSSKFVSNAMDEILESTKTTAISIEEQTLMTQNIQETIQKTANVSKEMLDATDKSKAVVTDSLDVVKDMKAQVDIIGNTNESVTESMERLQSKTKEVKEIASLIFGISNQTNLLALNASIESARAGEAGRGFAVVAEQIRLLAEQTRKSTEEITVLIGELEENAGDSVNKVNESLEATTRQNDLVVKASESFETIDKHVAVLTDHVSIMDQMISDLKTANDNIVDNISQLSATSEEVNASAEESASTTHQNDESTKAVKQKFDTMRASIREIDKYLHMERESQKLDS</sequence>
<keyword evidence="5" id="KW-1133">Transmembrane helix</keyword>
<organism evidence="7 8">
    <name type="scientific">Anaerosporobacter mobilis DSM 15930</name>
    <dbReference type="NCBI Taxonomy" id="1120996"/>
    <lineage>
        <taxon>Bacteria</taxon>
        <taxon>Bacillati</taxon>
        <taxon>Bacillota</taxon>
        <taxon>Clostridia</taxon>
        <taxon>Lachnospirales</taxon>
        <taxon>Lachnospiraceae</taxon>
        <taxon>Anaerosporobacter</taxon>
    </lineage>
</organism>
<dbReference type="AlphaFoldDB" id="A0A1M7GWN2"/>
<dbReference type="Proteomes" id="UP000184038">
    <property type="component" value="Unassembled WGS sequence"/>
</dbReference>
<protein>
    <submittedName>
        <fullName evidence="7">Methyl-accepting chemotaxis protein</fullName>
    </submittedName>
</protein>
<dbReference type="GO" id="GO:0007165">
    <property type="term" value="P:signal transduction"/>
    <property type="evidence" value="ECO:0007669"/>
    <property type="project" value="UniProtKB-KW"/>
</dbReference>
<feature type="compositionally biased region" description="Basic and acidic residues" evidence="4">
    <location>
        <begin position="476"/>
        <end position="485"/>
    </location>
</feature>
<reference evidence="7 8" key="1">
    <citation type="submission" date="2016-11" db="EMBL/GenBank/DDBJ databases">
        <authorList>
            <person name="Jaros S."/>
            <person name="Januszkiewicz K."/>
            <person name="Wedrychowicz H."/>
        </authorList>
    </citation>
    <scope>NUCLEOTIDE SEQUENCE [LARGE SCALE GENOMIC DNA]</scope>
    <source>
        <strain evidence="7 8">DSM 15930</strain>
    </source>
</reference>
<evidence type="ECO:0000259" key="6">
    <source>
        <dbReference type="PROSITE" id="PS50111"/>
    </source>
</evidence>
<accession>A0A1M7GWN2</accession>
<evidence type="ECO:0000256" key="1">
    <source>
        <dbReference type="ARBA" id="ARBA00023224"/>
    </source>
</evidence>
<dbReference type="Gene3D" id="1.10.287.950">
    <property type="entry name" value="Methyl-accepting chemotaxis protein"/>
    <property type="match status" value="1"/>
</dbReference>
<dbReference type="PANTHER" id="PTHR32089:SF112">
    <property type="entry name" value="LYSOZYME-LIKE PROTEIN-RELATED"/>
    <property type="match status" value="1"/>
</dbReference>
<keyword evidence="3" id="KW-0175">Coiled coil</keyword>
<feature type="transmembrane region" description="Helical" evidence="5">
    <location>
        <begin position="158"/>
        <end position="180"/>
    </location>
</feature>
<evidence type="ECO:0000313" key="7">
    <source>
        <dbReference type="EMBL" id="SHM20834.1"/>
    </source>
</evidence>
<evidence type="ECO:0000313" key="8">
    <source>
        <dbReference type="Proteomes" id="UP000184038"/>
    </source>
</evidence>
<feature type="transmembrane region" description="Helical" evidence="5">
    <location>
        <begin position="57"/>
        <end position="76"/>
    </location>
</feature>